<feature type="transmembrane region" description="Helical" evidence="1">
    <location>
        <begin position="557"/>
        <end position="575"/>
    </location>
</feature>
<feature type="transmembrane region" description="Helical" evidence="1">
    <location>
        <begin position="242"/>
        <end position="262"/>
    </location>
</feature>
<name>A0A395T3N4_9HYPO</name>
<evidence type="ECO:0000256" key="1">
    <source>
        <dbReference type="SAM" id="Phobius"/>
    </source>
</evidence>
<sequence>MSYTELRLIDPPPDVEVAPLYSASSSQNLVSWDKPSNSSTSIFASIKGLFADAWRDIRAVPRYSLSQSRRLWWQFIASTWISLLVALLFYLSFWMTSYNNSPCRSDGDFNMKMTSEYDSSYLYYAHDLWAFKGLLDVNLSWGNFEFATAKLIDVAWDLVVTHIEIAQMTMLMKCYKVVGRGGQAIMSFVAWNVFTEYLEVSIATQPATYTTIWLLRFYQSTSLWSTIQLVSQFFRRRLASKAATCIMVLTLLFVLAFPTIAGSMTGYTPSSEPYIALPSGSLISFSSAVPIAYIIHDGNRTKMQQNDYIVPWVGDISQANKVRSDLRFRYCSWRNNQDDCELQEGVSKYVRNYGFNRFDENVNKLYGDTTEFLGQKIAWPPLNISKFGLPPTEFYYGTDYDPNTNTVFGSYQGQDISYIVGGEIYNSTQLVENGSCQPVNGKNSPQRYRWGFSFLQLYIVTVVLIFWSLALFTLWKPAHDALKISNHEITSRDWRGLLDFADTIRRQIKQASIDIDNLSDDQLEKEIQTVLRGGSISSPHMSADLFSIPRWLWAKKWWIVLSTSVVLLTVAYHIYETILIYSDWVMVYMITLLASSYLLICLFIALATGADTGARIETEMNVPPPADAFTGYLVYCLST</sequence>
<feature type="transmembrane region" description="Helical" evidence="1">
    <location>
        <begin position="452"/>
        <end position="475"/>
    </location>
</feature>
<gene>
    <name evidence="2" type="ORF">FLONG3_2562</name>
</gene>
<feature type="transmembrane region" description="Helical" evidence="1">
    <location>
        <begin position="274"/>
        <end position="295"/>
    </location>
</feature>
<protein>
    <submittedName>
        <fullName evidence="2">Uncharacterized protein</fullName>
    </submittedName>
</protein>
<dbReference type="OrthoDB" id="3903561at2759"/>
<keyword evidence="3" id="KW-1185">Reference proteome</keyword>
<comment type="caution">
    <text evidence="2">The sequence shown here is derived from an EMBL/GenBank/DDBJ whole genome shotgun (WGS) entry which is preliminary data.</text>
</comment>
<organism evidence="2 3">
    <name type="scientific">Fusarium longipes</name>
    <dbReference type="NCBI Taxonomy" id="694270"/>
    <lineage>
        <taxon>Eukaryota</taxon>
        <taxon>Fungi</taxon>
        <taxon>Dikarya</taxon>
        <taxon>Ascomycota</taxon>
        <taxon>Pezizomycotina</taxon>
        <taxon>Sordariomycetes</taxon>
        <taxon>Hypocreomycetidae</taxon>
        <taxon>Hypocreales</taxon>
        <taxon>Nectriaceae</taxon>
        <taxon>Fusarium</taxon>
    </lineage>
</organism>
<accession>A0A395T3N4</accession>
<keyword evidence="1" id="KW-0812">Transmembrane</keyword>
<dbReference type="Proteomes" id="UP000266234">
    <property type="component" value="Unassembled WGS sequence"/>
</dbReference>
<reference evidence="2 3" key="1">
    <citation type="journal article" date="2018" name="PLoS Pathog.">
        <title>Evolution of structural diversity of trichothecenes, a family of toxins produced by plant pathogenic and entomopathogenic fungi.</title>
        <authorList>
            <person name="Proctor R.H."/>
            <person name="McCormick S.P."/>
            <person name="Kim H.S."/>
            <person name="Cardoza R.E."/>
            <person name="Stanley A.M."/>
            <person name="Lindo L."/>
            <person name="Kelly A."/>
            <person name="Brown D.W."/>
            <person name="Lee T."/>
            <person name="Vaughan M.M."/>
            <person name="Alexander N.J."/>
            <person name="Busman M."/>
            <person name="Gutierrez S."/>
        </authorList>
    </citation>
    <scope>NUCLEOTIDE SEQUENCE [LARGE SCALE GENOMIC DNA]</scope>
    <source>
        <strain evidence="2 3">NRRL 20695</strain>
    </source>
</reference>
<dbReference type="EMBL" id="PXOG01000050">
    <property type="protein sequence ID" value="RGP79333.1"/>
    <property type="molecule type" value="Genomic_DNA"/>
</dbReference>
<evidence type="ECO:0000313" key="2">
    <source>
        <dbReference type="EMBL" id="RGP79333.1"/>
    </source>
</evidence>
<feature type="transmembrane region" description="Helical" evidence="1">
    <location>
        <begin position="71"/>
        <end position="91"/>
    </location>
</feature>
<evidence type="ECO:0000313" key="3">
    <source>
        <dbReference type="Proteomes" id="UP000266234"/>
    </source>
</evidence>
<keyword evidence="1" id="KW-0472">Membrane</keyword>
<keyword evidence="1" id="KW-1133">Transmembrane helix</keyword>
<dbReference type="AlphaFoldDB" id="A0A395T3N4"/>
<feature type="transmembrane region" description="Helical" evidence="1">
    <location>
        <begin position="587"/>
        <end position="610"/>
    </location>
</feature>
<proteinExistence type="predicted"/>
<dbReference type="STRING" id="694270.A0A395T3N4"/>